<feature type="signal peptide" evidence="2">
    <location>
        <begin position="1"/>
        <end position="24"/>
    </location>
</feature>
<keyword evidence="2" id="KW-0732">Signal</keyword>
<name>A0ABD2Z7Y0_9GENT</name>
<accession>A0ABD2Z7Y0</accession>
<protein>
    <submittedName>
        <fullName evidence="3">Uncharacterized protein</fullName>
    </submittedName>
</protein>
<feature type="region of interest" description="Disordered" evidence="1">
    <location>
        <begin position="64"/>
        <end position="84"/>
    </location>
</feature>
<proteinExistence type="predicted"/>
<evidence type="ECO:0000313" key="4">
    <source>
        <dbReference type="Proteomes" id="UP001630127"/>
    </source>
</evidence>
<reference evidence="3 4" key="1">
    <citation type="submission" date="2024-11" db="EMBL/GenBank/DDBJ databases">
        <title>A near-complete genome assembly of Cinchona calisaya.</title>
        <authorList>
            <person name="Lian D.C."/>
            <person name="Zhao X.W."/>
            <person name="Wei L."/>
        </authorList>
    </citation>
    <scope>NUCLEOTIDE SEQUENCE [LARGE SCALE GENOMIC DNA]</scope>
    <source>
        <tissue evidence="3">Nenye</tissue>
    </source>
</reference>
<evidence type="ECO:0000313" key="3">
    <source>
        <dbReference type="EMBL" id="KAL3515586.1"/>
    </source>
</evidence>
<gene>
    <name evidence="3" type="ORF">ACH5RR_022488</name>
</gene>
<dbReference type="EMBL" id="JBJUIK010000010">
    <property type="protein sequence ID" value="KAL3515586.1"/>
    <property type="molecule type" value="Genomic_DNA"/>
</dbReference>
<sequence>MATNLRLFAVTFLLFSLTITTVLTAVETTRKRCSDDFPAWRTRVVVTDSELGSLRKNELSFIDKDGPATTADSENFPGDFDGGYGKDADEISAVGGASFDHVSFSRGYVHTRKPMSSSNE</sequence>
<evidence type="ECO:0000256" key="1">
    <source>
        <dbReference type="SAM" id="MobiDB-lite"/>
    </source>
</evidence>
<evidence type="ECO:0000256" key="2">
    <source>
        <dbReference type="SAM" id="SignalP"/>
    </source>
</evidence>
<feature type="chain" id="PRO_5044894720" evidence="2">
    <location>
        <begin position="25"/>
        <end position="120"/>
    </location>
</feature>
<comment type="caution">
    <text evidence="3">The sequence shown here is derived from an EMBL/GenBank/DDBJ whole genome shotgun (WGS) entry which is preliminary data.</text>
</comment>
<organism evidence="3 4">
    <name type="scientific">Cinchona calisaya</name>
    <dbReference type="NCBI Taxonomy" id="153742"/>
    <lineage>
        <taxon>Eukaryota</taxon>
        <taxon>Viridiplantae</taxon>
        <taxon>Streptophyta</taxon>
        <taxon>Embryophyta</taxon>
        <taxon>Tracheophyta</taxon>
        <taxon>Spermatophyta</taxon>
        <taxon>Magnoliopsida</taxon>
        <taxon>eudicotyledons</taxon>
        <taxon>Gunneridae</taxon>
        <taxon>Pentapetalae</taxon>
        <taxon>asterids</taxon>
        <taxon>lamiids</taxon>
        <taxon>Gentianales</taxon>
        <taxon>Rubiaceae</taxon>
        <taxon>Cinchonoideae</taxon>
        <taxon>Cinchoneae</taxon>
        <taxon>Cinchona</taxon>
    </lineage>
</organism>
<dbReference type="Proteomes" id="UP001630127">
    <property type="component" value="Unassembled WGS sequence"/>
</dbReference>
<dbReference type="AlphaFoldDB" id="A0ABD2Z7Y0"/>
<keyword evidence="4" id="KW-1185">Reference proteome</keyword>